<keyword evidence="2 5" id="KW-0689">Ribosomal protein</keyword>
<gene>
    <name evidence="5" type="primary">rpsB</name>
    <name evidence="8" type="ORF">AMJ83_04425</name>
</gene>
<dbReference type="PATRIC" id="fig|1703779.3.peg.972"/>
<evidence type="ECO:0000256" key="5">
    <source>
        <dbReference type="HAMAP-Rule" id="MF_00291"/>
    </source>
</evidence>
<dbReference type="CDD" id="cd01425">
    <property type="entry name" value="RPS2"/>
    <property type="match status" value="1"/>
</dbReference>
<dbReference type="InterPro" id="IPR023591">
    <property type="entry name" value="Ribosomal_uS2_flav_dom_sf"/>
</dbReference>
<evidence type="ECO:0000313" key="9">
    <source>
        <dbReference type="Proteomes" id="UP000051373"/>
    </source>
</evidence>
<dbReference type="STRING" id="1703779.AMJ83_04425"/>
<dbReference type="Proteomes" id="UP000051373">
    <property type="component" value="Unassembled WGS sequence"/>
</dbReference>
<evidence type="ECO:0000256" key="1">
    <source>
        <dbReference type="ARBA" id="ARBA00006242"/>
    </source>
</evidence>
<comment type="similarity">
    <text evidence="1 5 6">Belongs to the universal ribosomal protein uS2 family.</text>
</comment>
<keyword evidence="3 5" id="KW-0687">Ribonucleoprotein</keyword>
<comment type="caution">
    <text evidence="8">The sequence shown here is derived from an EMBL/GenBank/DDBJ whole genome shotgun (WGS) entry which is preliminary data.</text>
</comment>
<accession>A0A0S8FUW8</accession>
<dbReference type="HAMAP" id="MF_00291_B">
    <property type="entry name" value="Ribosomal_uS2_B"/>
    <property type="match status" value="1"/>
</dbReference>
<dbReference type="Pfam" id="PF00318">
    <property type="entry name" value="Ribosomal_S2"/>
    <property type="match status" value="1"/>
</dbReference>
<dbReference type="InterPro" id="IPR005706">
    <property type="entry name" value="Ribosomal_uS2_bac/mit/plastid"/>
</dbReference>
<keyword evidence="7" id="KW-0175">Coiled coil</keyword>
<feature type="coiled-coil region" evidence="7">
    <location>
        <begin position="127"/>
        <end position="154"/>
    </location>
</feature>
<dbReference type="GO" id="GO:0022627">
    <property type="term" value="C:cytosolic small ribosomal subunit"/>
    <property type="evidence" value="ECO:0007669"/>
    <property type="project" value="TreeGrafter"/>
</dbReference>
<dbReference type="PROSITE" id="PS00963">
    <property type="entry name" value="RIBOSOMAL_S2_2"/>
    <property type="match status" value="1"/>
</dbReference>
<dbReference type="NCBIfam" id="TIGR01011">
    <property type="entry name" value="rpsB_bact"/>
    <property type="match status" value="1"/>
</dbReference>
<dbReference type="SUPFAM" id="SSF52313">
    <property type="entry name" value="Ribosomal protein S2"/>
    <property type="match status" value="1"/>
</dbReference>
<dbReference type="EMBL" id="LJUJ01000006">
    <property type="protein sequence ID" value="KPK64065.1"/>
    <property type="molecule type" value="Genomic_DNA"/>
</dbReference>
<dbReference type="InterPro" id="IPR018130">
    <property type="entry name" value="Ribosomal_uS2_CS"/>
</dbReference>
<evidence type="ECO:0000256" key="4">
    <source>
        <dbReference type="ARBA" id="ARBA00035256"/>
    </source>
</evidence>
<proteinExistence type="inferred from homology"/>
<evidence type="ECO:0000256" key="7">
    <source>
        <dbReference type="SAM" id="Coils"/>
    </source>
</evidence>
<dbReference type="InterPro" id="IPR001865">
    <property type="entry name" value="Ribosomal_uS2"/>
</dbReference>
<protein>
    <recommendedName>
        <fullName evidence="4 5">Small ribosomal subunit protein uS2</fullName>
    </recommendedName>
</protein>
<dbReference type="Gene3D" id="3.40.50.10490">
    <property type="entry name" value="Glucose-6-phosphate isomerase like protein, domain 1"/>
    <property type="match status" value="1"/>
</dbReference>
<evidence type="ECO:0000256" key="3">
    <source>
        <dbReference type="ARBA" id="ARBA00023274"/>
    </source>
</evidence>
<name>A0A0S8FUW8_UNCW3</name>
<evidence type="ECO:0000256" key="2">
    <source>
        <dbReference type="ARBA" id="ARBA00022980"/>
    </source>
</evidence>
<sequence length="244" mass="28022">MEQITFDRLVSSGCHFGHRTKRWNPKMEKYIFAKRNGIHIIDLRQTQEALKRAYEATVRVAEEGKGILFVGTKKQAKDIIKEEAKRVNVFYVTERWLGGLLTNYDVLSQRISRLREFEQMKEDGRWTMASKKELARAEREYQKLQKYFEGIKDMDRLPGLVFVVDICKDETALREALRVNIPVVAIVDTNVDPTEIDYPIPANDDSIRSISLVTKIIADAVTEGRKGFEAEDKENYGSGEAEGT</sequence>
<evidence type="ECO:0000313" key="8">
    <source>
        <dbReference type="EMBL" id="KPK64065.1"/>
    </source>
</evidence>
<reference evidence="8 9" key="1">
    <citation type="journal article" date="2015" name="Microbiome">
        <title>Genomic resolution of linkages in carbon, nitrogen, and sulfur cycling among widespread estuary sediment bacteria.</title>
        <authorList>
            <person name="Baker B.J."/>
            <person name="Lazar C.S."/>
            <person name="Teske A.P."/>
            <person name="Dick G.J."/>
        </authorList>
    </citation>
    <scope>NUCLEOTIDE SEQUENCE [LARGE SCALE GENOMIC DNA]</scope>
    <source>
        <strain evidence="8">SM23_42</strain>
    </source>
</reference>
<dbReference type="Gene3D" id="1.10.287.610">
    <property type="entry name" value="Helix hairpin bin"/>
    <property type="match status" value="1"/>
</dbReference>
<dbReference type="GO" id="GO:0006412">
    <property type="term" value="P:translation"/>
    <property type="evidence" value="ECO:0007669"/>
    <property type="project" value="UniProtKB-UniRule"/>
</dbReference>
<evidence type="ECO:0000256" key="6">
    <source>
        <dbReference type="RuleBase" id="RU003631"/>
    </source>
</evidence>
<dbReference type="PRINTS" id="PR00395">
    <property type="entry name" value="RIBOSOMALS2"/>
</dbReference>
<dbReference type="PANTHER" id="PTHR12534:SF0">
    <property type="entry name" value="SMALL RIBOSOMAL SUBUNIT PROTEIN US2M"/>
    <property type="match status" value="1"/>
</dbReference>
<dbReference type="GO" id="GO:0003735">
    <property type="term" value="F:structural constituent of ribosome"/>
    <property type="evidence" value="ECO:0007669"/>
    <property type="project" value="InterPro"/>
</dbReference>
<dbReference type="PANTHER" id="PTHR12534">
    <property type="entry name" value="30S RIBOSOMAL PROTEIN S2 PROKARYOTIC AND ORGANELLAR"/>
    <property type="match status" value="1"/>
</dbReference>
<organism evidence="8 9">
    <name type="scientific">candidate division WOR_3 bacterium SM23_42</name>
    <dbReference type="NCBI Taxonomy" id="1703779"/>
    <lineage>
        <taxon>Bacteria</taxon>
        <taxon>Bacteria division WOR-3</taxon>
    </lineage>
</organism>
<dbReference type="AlphaFoldDB" id="A0A0S8FUW8"/>